<dbReference type="GO" id="GO:0000103">
    <property type="term" value="P:sulfate assimilation"/>
    <property type="evidence" value="ECO:0007669"/>
    <property type="project" value="TreeGrafter"/>
</dbReference>
<dbReference type="GO" id="GO:0046872">
    <property type="term" value="F:metal ion binding"/>
    <property type="evidence" value="ECO:0007669"/>
    <property type="project" value="UniProtKB-KW"/>
</dbReference>
<evidence type="ECO:0000256" key="1">
    <source>
        <dbReference type="ARBA" id="ARBA00001929"/>
    </source>
</evidence>
<dbReference type="GO" id="GO:0019344">
    <property type="term" value="P:cysteine biosynthetic process"/>
    <property type="evidence" value="ECO:0007669"/>
    <property type="project" value="UniProtKB-KW"/>
</dbReference>
<dbReference type="GO" id="GO:0050661">
    <property type="term" value="F:NADP binding"/>
    <property type="evidence" value="ECO:0007669"/>
    <property type="project" value="InterPro"/>
</dbReference>
<keyword evidence="8" id="KW-0349">Heme</keyword>
<name>A0AAW0YYL5_9TREE</name>
<dbReference type="PANTHER" id="PTHR11493">
    <property type="entry name" value="SULFITE REDUCTASE [NADPH] SUBUNIT BETA-RELATED"/>
    <property type="match status" value="1"/>
</dbReference>
<dbReference type="EC" id="1.8.1.2" evidence="5"/>
<dbReference type="NCBIfam" id="TIGR02041">
    <property type="entry name" value="CysI"/>
    <property type="match status" value="1"/>
</dbReference>
<dbReference type="PANTHER" id="PTHR11493:SF47">
    <property type="entry name" value="SULFITE REDUCTASE [NADPH] SUBUNIT BETA"/>
    <property type="match status" value="1"/>
</dbReference>
<dbReference type="GO" id="GO:0004783">
    <property type="term" value="F:sulfite reductase (NADPH) activity"/>
    <property type="evidence" value="ECO:0007669"/>
    <property type="project" value="UniProtKB-EC"/>
</dbReference>
<dbReference type="PROSITE" id="PS00365">
    <property type="entry name" value="NIR_SIR"/>
    <property type="match status" value="1"/>
</dbReference>
<dbReference type="InterPro" id="IPR008254">
    <property type="entry name" value="Flavodoxin/NO_synth"/>
</dbReference>
<comment type="cofactor">
    <cofactor evidence="2">
        <name>[4Fe-4S] cluster</name>
        <dbReference type="ChEBI" id="CHEBI:49883"/>
    </cofactor>
</comment>
<evidence type="ECO:0000256" key="13">
    <source>
        <dbReference type="ARBA" id="ARBA00023014"/>
    </source>
</evidence>
<dbReference type="PRINTS" id="PR00397">
    <property type="entry name" value="SIROHAEM"/>
</dbReference>
<sequence>MSPLSAISNLPSTSYHHPVATPPPNSTKLNPYLPLPQSSTATTSLFTNSSFLPSLPPTSLHRTVVHILDADEIATPRSSPAVSLISRSAQEAYDQALLALRLAQDEDAVVYHFIASGLDGTVHEVENPESWLSEPLGSSPSPNNAAGIDEDPLLAAYEATSLSLLKLTRRAQRPFVHHKAESLRLVVNFLPLSLSVDNVIDVVLAIPAPKEKLRSSLTNVDEVVVVEGGNGKYGTAWASVVDALEGLDVPIRSILVASTTSSSDITAALSASSPITRLGHATTHTIPSTSIAIPSPETTYTNLLSSSPSPLEILNDPAHLAANESTSPLYAFGKAVAIRKERARLVELAKKLLKASTTTKQLHEALSAWLLVRDEPAAAAAGAQVHAAITSIKGDEQELLELGSKGHWTKRALWIVISNAWAADLASSGLHHALASGLDINLLVYETSPSPFSPNGPAQPPKDRKKDLALYALNMGDVYVASVAVYADYAGVINAMREAERYAGPGLVLAYLPWGEKEDGEVVSPQEMAGPLERLRETKRAVSGGWWPMFRWNPSLADDKRFTLDSSHIKAALSEFVDRQSHLSQLTLATPAIDPSVTSSAGTDLVAARKEKARKAYDALLNSLDGPGLLVLYASDGGSAEKVAKRLVGRAKMRGVGATLRVLDEIASSVVDSLAEEKNVLVLTSTAGQGEAPQNGREFNKALAKLTTASNRLAETKITVFGMGDSHYWPRPEDAGYYNKPAKDFFPKLLSLGCAELCPLGLGDDSDPDGYQTGYKPFEASLWRALGVDSVEVAEEKEEVVANEHIKIASDYLRGTILDGLADTTTGAIGASDAQLTKFHGTYMQDDRDIRESLKAQGLEPAYSFMIRVRMPGGVCDSKQWLAMDHISDEHGNGTFKLTTRQTFQFHGIIKAHLKKAMQAINRSLLDTIAACGDVNRNVQCTVNPAFSKTHEAVYNFSKALSEHLLPSTSAYHEIWLDKKKVGGDAVQPLESEPLYGPYYLPRKFKIAVAVPPDNSVDVFTNDVGFIAIVENDEVIGYNVSVGGGMGVTHGNKKTYPRLGDVIGFVTPEEGCKVAEAIMLVQRDNGNRQDRKNARLKYTVDRLTLPKFKALVEERFGKPLARARSYSFNTNLDSYGWAQGHDGRWHFTMFIENGRVEDSSRHQFKSGLKEIAQVHKGQFRLTANQHLILSNVEPADLGEIKRLLAKWGLDNIDHSGLRLSSSACVAFPTCGLAMAESERYLPLLVDKVEKICEEAGIRNDDLVMRMTGCPNGCARPWAAEVAFVGKAPGSYMMMLGGNHTGTRLNKPFLESATEPEILAVLKPMIKRWALERHDGERFGDWTIRAGYIKPTTHGSKFWEESFPAPPPSAPAIMA</sequence>
<keyword evidence="14" id="KW-0198">Cysteine biosynthesis</keyword>
<dbReference type="RefSeq" id="XP_066802500.1">
    <property type="nucleotide sequence ID" value="XM_066947121.1"/>
</dbReference>
<dbReference type="InterPro" id="IPR036136">
    <property type="entry name" value="Nit/Sulf_reduc_fer-like_dom_sf"/>
</dbReference>
<evidence type="ECO:0000256" key="9">
    <source>
        <dbReference type="ARBA" id="ARBA00022723"/>
    </source>
</evidence>
<keyword evidence="11" id="KW-0560">Oxidoreductase</keyword>
<evidence type="ECO:0000256" key="12">
    <source>
        <dbReference type="ARBA" id="ARBA00023004"/>
    </source>
</evidence>
<dbReference type="InterPro" id="IPR045854">
    <property type="entry name" value="NO2/SO3_Rdtase_4Fe4S_sf"/>
</dbReference>
<keyword evidence="10" id="KW-0521">NADP</keyword>
<dbReference type="PROSITE" id="PS50902">
    <property type="entry name" value="FLAVODOXIN_LIKE"/>
    <property type="match status" value="1"/>
</dbReference>
<comment type="cofactor">
    <cofactor evidence="1">
        <name>siroheme</name>
        <dbReference type="ChEBI" id="CHEBI:60052"/>
    </cofactor>
</comment>
<dbReference type="GO" id="GO:0010181">
    <property type="term" value="F:FMN binding"/>
    <property type="evidence" value="ECO:0007669"/>
    <property type="project" value="InterPro"/>
</dbReference>
<evidence type="ECO:0000256" key="3">
    <source>
        <dbReference type="ARBA" id="ARBA00004774"/>
    </source>
</evidence>
<dbReference type="GO" id="GO:0051539">
    <property type="term" value="F:4 iron, 4 sulfur cluster binding"/>
    <property type="evidence" value="ECO:0007669"/>
    <property type="project" value="UniProtKB-KW"/>
</dbReference>
<evidence type="ECO:0000256" key="10">
    <source>
        <dbReference type="ARBA" id="ARBA00022857"/>
    </source>
</evidence>
<comment type="pathway">
    <text evidence="3">Sulfur metabolism; hydrogen sulfide biosynthesis; hydrogen sulfide from sulfite (NADPH route): step 1/1.</text>
</comment>
<dbReference type="HAMAP" id="MF_01540">
    <property type="entry name" value="CysI"/>
    <property type="match status" value="1"/>
</dbReference>
<keyword evidence="12" id="KW-0408">Iron</keyword>
<dbReference type="GO" id="GO:0050311">
    <property type="term" value="F:sulfite reductase (ferredoxin) activity"/>
    <property type="evidence" value="ECO:0007669"/>
    <property type="project" value="TreeGrafter"/>
</dbReference>
<dbReference type="InterPro" id="IPR029039">
    <property type="entry name" value="Flavoprotein-like_sf"/>
</dbReference>
<organism evidence="17 18">
    <name type="scientific">Kwoniella newhampshirensis</name>
    <dbReference type="NCBI Taxonomy" id="1651941"/>
    <lineage>
        <taxon>Eukaryota</taxon>
        <taxon>Fungi</taxon>
        <taxon>Dikarya</taxon>
        <taxon>Basidiomycota</taxon>
        <taxon>Agaricomycotina</taxon>
        <taxon>Tremellomycetes</taxon>
        <taxon>Tremellales</taxon>
        <taxon>Cryptococcaceae</taxon>
        <taxon>Kwoniella</taxon>
    </lineage>
</organism>
<evidence type="ECO:0000256" key="14">
    <source>
        <dbReference type="ARBA" id="ARBA00023192"/>
    </source>
</evidence>
<keyword evidence="7" id="KW-0028">Amino-acid biosynthesis</keyword>
<evidence type="ECO:0000256" key="6">
    <source>
        <dbReference type="ARBA" id="ARBA00022485"/>
    </source>
</evidence>
<keyword evidence="18" id="KW-1185">Reference proteome</keyword>
<dbReference type="InterPro" id="IPR045169">
    <property type="entry name" value="NO2/SO3_Rdtase_4Fe4S_prot"/>
</dbReference>
<comment type="caution">
    <text evidence="17">The sequence shown here is derived from an EMBL/GenBank/DDBJ whole genome shotgun (WGS) entry which is preliminary data.</text>
</comment>
<evidence type="ECO:0000256" key="8">
    <source>
        <dbReference type="ARBA" id="ARBA00022617"/>
    </source>
</evidence>
<evidence type="ECO:0000256" key="15">
    <source>
        <dbReference type="ARBA" id="ARBA00052219"/>
    </source>
</evidence>
<keyword evidence="13" id="KW-0411">Iron-sulfur</keyword>
<evidence type="ECO:0000256" key="7">
    <source>
        <dbReference type="ARBA" id="ARBA00022605"/>
    </source>
</evidence>
<dbReference type="KEGG" id="kne:92181276"/>
<dbReference type="GO" id="GO:0009337">
    <property type="term" value="C:sulfite reductase complex (NADPH)"/>
    <property type="evidence" value="ECO:0007669"/>
    <property type="project" value="InterPro"/>
</dbReference>
<reference evidence="17 18" key="1">
    <citation type="journal article" date="2024" name="bioRxiv">
        <title>Comparative genomics of Cryptococcus and Kwoniella reveals pathogenesis evolution and contrasting karyotype dynamics via intercentromeric recombination or chromosome fusion.</title>
        <authorList>
            <person name="Coelho M.A."/>
            <person name="David-Palma M."/>
            <person name="Shea T."/>
            <person name="Bowers K."/>
            <person name="McGinley-Smith S."/>
            <person name="Mohammad A.W."/>
            <person name="Gnirke A."/>
            <person name="Yurkov A.M."/>
            <person name="Nowrousian M."/>
            <person name="Sun S."/>
            <person name="Cuomo C.A."/>
            <person name="Heitman J."/>
        </authorList>
    </citation>
    <scope>NUCLEOTIDE SEQUENCE [LARGE SCALE GENOMIC DNA]</scope>
    <source>
        <strain evidence="17 18">CBS 13917</strain>
    </source>
</reference>
<dbReference type="Pfam" id="PF00258">
    <property type="entry name" value="Flavodoxin_1"/>
    <property type="match status" value="1"/>
</dbReference>
<dbReference type="InterPro" id="IPR011786">
    <property type="entry name" value="CysI"/>
</dbReference>
<dbReference type="EMBL" id="JBCAWK010000007">
    <property type="protein sequence ID" value="KAK8853314.1"/>
    <property type="molecule type" value="Genomic_DNA"/>
</dbReference>
<protein>
    <recommendedName>
        <fullName evidence="5">assimilatory sulfite reductase (NADPH)</fullName>
        <ecNumber evidence="5">1.8.1.2</ecNumber>
    </recommendedName>
</protein>
<dbReference type="FunFam" id="3.40.50.360:FF:000016">
    <property type="entry name" value="Sulfite reductase subunit beta"/>
    <property type="match status" value="1"/>
</dbReference>
<accession>A0AAW0YYL5</accession>
<dbReference type="NCBIfam" id="NF010029">
    <property type="entry name" value="PRK13504.1"/>
    <property type="match status" value="1"/>
</dbReference>
<evidence type="ECO:0000259" key="16">
    <source>
        <dbReference type="PROSITE" id="PS50902"/>
    </source>
</evidence>
<dbReference type="InterPro" id="IPR001094">
    <property type="entry name" value="Flavdoxin-like"/>
</dbReference>
<dbReference type="FunFam" id="3.30.413.10:FF:000004">
    <property type="entry name" value="Sulfite reductase [NADPH] hemoprotein beta-component"/>
    <property type="match status" value="1"/>
</dbReference>
<dbReference type="FunFam" id="3.30.413.10:FF:000003">
    <property type="entry name" value="Sulfite reductase [NADPH] hemoprotein beta-component"/>
    <property type="match status" value="1"/>
</dbReference>
<feature type="domain" description="Flavodoxin-like" evidence="16">
    <location>
        <begin position="629"/>
        <end position="783"/>
    </location>
</feature>
<evidence type="ECO:0000256" key="11">
    <source>
        <dbReference type="ARBA" id="ARBA00023002"/>
    </source>
</evidence>
<keyword evidence="9" id="KW-0479">Metal-binding</keyword>
<dbReference type="Proteomes" id="UP001388673">
    <property type="component" value="Unassembled WGS sequence"/>
</dbReference>
<proteinExistence type="inferred from homology"/>
<dbReference type="Gene3D" id="3.40.50.970">
    <property type="match status" value="1"/>
</dbReference>
<dbReference type="InterPro" id="IPR029061">
    <property type="entry name" value="THDP-binding"/>
</dbReference>
<evidence type="ECO:0000256" key="5">
    <source>
        <dbReference type="ARBA" id="ARBA00012604"/>
    </source>
</evidence>
<dbReference type="SUPFAM" id="SSF55124">
    <property type="entry name" value="Nitrite/Sulfite reductase N-terminal domain-like"/>
    <property type="match status" value="2"/>
</dbReference>
<dbReference type="Gene3D" id="3.30.413.10">
    <property type="entry name" value="Sulfite Reductase Hemoprotein, domain 1"/>
    <property type="match status" value="2"/>
</dbReference>
<evidence type="ECO:0000256" key="2">
    <source>
        <dbReference type="ARBA" id="ARBA00001966"/>
    </source>
</evidence>
<dbReference type="InterPro" id="IPR006066">
    <property type="entry name" value="NO2/SO3_Rdtase_FeS/sirohaem_BS"/>
</dbReference>
<dbReference type="InterPro" id="IPR005117">
    <property type="entry name" value="NiRdtase/SiRdtase_haem-b_fer"/>
</dbReference>
<dbReference type="SUPFAM" id="SSF52218">
    <property type="entry name" value="Flavoproteins"/>
    <property type="match status" value="1"/>
</dbReference>
<gene>
    <name evidence="17" type="ORF">IAR55_004018</name>
</gene>
<evidence type="ECO:0000313" key="18">
    <source>
        <dbReference type="Proteomes" id="UP001388673"/>
    </source>
</evidence>
<dbReference type="Gene3D" id="3.90.480.20">
    <property type="match status" value="1"/>
</dbReference>
<dbReference type="PRINTS" id="PR00369">
    <property type="entry name" value="FLAVODOXIN"/>
</dbReference>
<dbReference type="InterPro" id="IPR006067">
    <property type="entry name" value="NO2/SO3_Rdtase_4Fe4S_dom"/>
</dbReference>
<comment type="catalytic activity">
    <reaction evidence="15">
        <text>hydrogen sulfide + 3 NADP(+) + 3 H2O = sulfite + 3 NADPH + 4 H(+)</text>
        <dbReference type="Rhea" id="RHEA:13801"/>
        <dbReference type="ChEBI" id="CHEBI:15377"/>
        <dbReference type="ChEBI" id="CHEBI:15378"/>
        <dbReference type="ChEBI" id="CHEBI:17359"/>
        <dbReference type="ChEBI" id="CHEBI:29919"/>
        <dbReference type="ChEBI" id="CHEBI:57783"/>
        <dbReference type="ChEBI" id="CHEBI:58349"/>
        <dbReference type="EC" id="1.8.1.2"/>
    </reaction>
</comment>
<evidence type="ECO:0000313" key="17">
    <source>
        <dbReference type="EMBL" id="KAK8853314.1"/>
    </source>
</evidence>
<dbReference type="GO" id="GO:0020037">
    <property type="term" value="F:heme binding"/>
    <property type="evidence" value="ECO:0007669"/>
    <property type="project" value="InterPro"/>
</dbReference>
<dbReference type="Pfam" id="PF01077">
    <property type="entry name" value="NIR_SIR"/>
    <property type="match status" value="1"/>
</dbReference>
<dbReference type="Pfam" id="PF03460">
    <property type="entry name" value="NIR_SIR_ferr"/>
    <property type="match status" value="2"/>
</dbReference>
<dbReference type="Gene3D" id="3.40.50.360">
    <property type="match status" value="1"/>
</dbReference>
<keyword evidence="6" id="KW-0004">4Fe-4S</keyword>
<dbReference type="SUPFAM" id="SSF52518">
    <property type="entry name" value="Thiamin diphosphate-binding fold (THDP-binding)"/>
    <property type="match status" value="1"/>
</dbReference>
<evidence type="ECO:0000256" key="4">
    <source>
        <dbReference type="ARBA" id="ARBA00010429"/>
    </source>
</evidence>
<dbReference type="SUPFAM" id="SSF56014">
    <property type="entry name" value="Nitrite and sulphite reductase 4Fe-4S domain-like"/>
    <property type="match status" value="2"/>
</dbReference>
<comment type="similarity">
    <text evidence="4">Belongs to the nitrite and sulfite reductase 4Fe-4S domain family.</text>
</comment>
<dbReference type="GeneID" id="92181276"/>